<dbReference type="PANTHER" id="PTHR24276:SF91">
    <property type="entry name" value="AT26814P-RELATED"/>
    <property type="match status" value="1"/>
</dbReference>
<proteinExistence type="inferred from homology"/>
<dbReference type="InterPro" id="IPR009003">
    <property type="entry name" value="Peptidase_S1_PA"/>
</dbReference>
<name>A0A915L5A4_ROMCU</name>
<dbReference type="GO" id="GO:0004252">
    <property type="term" value="F:serine-type endopeptidase activity"/>
    <property type="evidence" value="ECO:0007669"/>
    <property type="project" value="InterPro"/>
</dbReference>
<reference evidence="8" key="1">
    <citation type="submission" date="2022-11" db="UniProtKB">
        <authorList>
            <consortium name="WormBaseParasite"/>
        </authorList>
    </citation>
    <scope>IDENTIFICATION</scope>
</reference>
<dbReference type="PRINTS" id="PR00722">
    <property type="entry name" value="CHYMOTRYPSIN"/>
</dbReference>
<keyword evidence="7" id="KW-1185">Reference proteome</keyword>
<dbReference type="SMART" id="SM00020">
    <property type="entry name" value="Tryp_SPc"/>
    <property type="match status" value="1"/>
</dbReference>
<keyword evidence="2" id="KW-0645">Protease</keyword>
<dbReference type="InterPro" id="IPR001314">
    <property type="entry name" value="Peptidase_S1A"/>
</dbReference>
<keyword evidence="3" id="KW-0378">Hydrolase</keyword>
<keyword evidence="5" id="KW-1015">Disulfide bond</keyword>
<evidence type="ECO:0000313" key="8">
    <source>
        <dbReference type="WBParaSite" id="nRc.2.0.1.t45698-RA"/>
    </source>
</evidence>
<dbReference type="Gene3D" id="2.40.10.10">
    <property type="entry name" value="Trypsin-like serine proteases"/>
    <property type="match status" value="1"/>
</dbReference>
<evidence type="ECO:0000256" key="4">
    <source>
        <dbReference type="ARBA" id="ARBA00022825"/>
    </source>
</evidence>
<evidence type="ECO:0000256" key="3">
    <source>
        <dbReference type="ARBA" id="ARBA00022801"/>
    </source>
</evidence>
<dbReference type="InterPro" id="IPR050430">
    <property type="entry name" value="Peptidase_S1"/>
</dbReference>
<dbReference type="InterPro" id="IPR018114">
    <property type="entry name" value="TRYPSIN_HIS"/>
</dbReference>
<evidence type="ECO:0000259" key="6">
    <source>
        <dbReference type="PROSITE" id="PS50240"/>
    </source>
</evidence>
<keyword evidence="4" id="KW-0720">Serine protease</keyword>
<dbReference type="AlphaFoldDB" id="A0A915L5A4"/>
<dbReference type="InterPro" id="IPR043504">
    <property type="entry name" value="Peptidase_S1_PA_chymotrypsin"/>
</dbReference>
<evidence type="ECO:0000256" key="2">
    <source>
        <dbReference type="ARBA" id="ARBA00022670"/>
    </source>
</evidence>
<organism evidence="7 8">
    <name type="scientific">Romanomermis culicivorax</name>
    <name type="common">Nematode worm</name>
    <dbReference type="NCBI Taxonomy" id="13658"/>
    <lineage>
        <taxon>Eukaryota</taxon>
        <taxon>Metazoa</taxon>
        <taxon>Ecdysozoa</taxon>
        <taxon>Nematoda</taxon>
        <taxon>Enoplea</taxon>
        <taxon>Dorylaimia</taxon>
        <taxon>Mermithida</taxon>
        <taxon>Mermithoidea</taxon>
        <taxon>Mermithidae</taxon>
        <taxon>Romanomermis</taxon>
    </lineage>
</organism>
<dbReference type="Proteomes" id="UP000887565">
    <property type="component" value="Unplaced"/>
</dbReference>
<feature type="domain" description="Peptidase S1" evidence="6">
    <location>
        <begin position="54"/>
        <end position="189"/>
    </location>
</feature>
<dbReference type="InterPro" id="IPR001254">
    <property type="entry name" value="Trypsin_dom"/>
</dbReference>
<dbReference type="PANTHER" id="PTHR24276">
    <property type="entry name" value="POLYSERASE-RELATED"/>
    <property type="match status" value="1"/>
</dbReference>
<dbReference type="PROSITE" id="PS00134">
    <property type="entry name" value="TRYPSIN_HIS"/>
    <property type="match status" value="1"/>
</dbReference>
<evidence type="ECO:0000256" key="1">
    <source>
        <dbReference type="ARBA" id="ARBA00007664"/>
    </source>
</evidence>
<protein>
    <submittedName>
        <fullName evidence="8">Peptidase S1 domain-containing protein</fullName>
    </submittedName>
</protein>
<sequence length="189" mass="21324">MIAFNKFPVVENHFHQKITKYVINTRCAQSASLINESAVENEEFNVTHPSRARIIGGYATHIKRVPWQVYMHAVNQQCGGSIIADNFIITAAHCFPNRFRASDVYFIYGSSYLYHNGRDRIVRAVEVAIHPRYVNIDYGYDIALVMLAQRLPLTSDSVAIIPMADGPPRDRRSCIVSGFGKTYAGAYHV</sequence>
<dbReference type="Pfam" id="PF00089">
    <property type="entry name" value="Trypsin"/>
    <property type="match status" value="1"/>
</dbReference>
<dbReference type="WBParaSite" id="nRc.2.0.1.t45698-RA">
    <property type="protein sequence ID" value="nRc.2.0.1.t45698-RA"/>
    <property type="gene ID" value="nRc.2.0.1.g45698"/>
</dbReference>
<dbReference type="SUPFAM" id="SSF50494">
    <property type="entry name" value="Trypsin-like serine proteases"/>
    <property type="match status" value="1"/>
</dbReference>
<dbReference type="FunFam" id="2.40.10.10:FF:000068">
    <property type="entry name" value="transmembrane protease serine 2"/>
    <property type="match status" value="1"/>
</dbReference>
<accession>A0A915L5A4</accession>
<dbReference type="GO" id="GO:0006508">
    <property type="term" value="P:proteolysis"/>
    <property type="evidence" value="ECO:0007669"/>
    <property type="project" value="UniProtKB-KW"/>
</dbReference>
<evidence type="ECO:0000256" key="5">
    <source>
        <dbReference type="ARBA" id="ARBA00023157"/>
    </source>
</evidence>
<dbReference type="PROSITE" id="PS50240">
    <property type="entry name" value="TRYPSIN_DOM"/>
    <property type="match status" value="1"/>
</dbReference>
<evidence type="ECO:0000313" key="7">
    <source>
        <dbReference type="Proteomes" id="UP000887565"/>
    </source>
</evidence>
<comment type="similarity">
    <text evidence="1">Belongs to the peptidase S1 family.</text>
</comment>